<accession>A0A931FYF5</accession>
<dbReference type="Proteomes" id="UP000598146">
    <property type="component" value="Unassembled WGS sequence"/>
</dbReference>
<feature type="compositionally biased region" description="Pro residues" evidence="1">
    <location>
        <begin position="52"/>
        <end position="65"/>
    </location>
</feature>
<dbReference type="AlphaFoldDB" id="A0A931FYF5"/>
<feature type="region of interest" description="Disordered" evidence="1">
    <location>
        <begin position="46"/>
        <end position="66"/>
    </location>
</feature>
<dbReference type="EMBL" id="JADQTO010000009">
    <property type="protein sequence ID" value="MBG0563712.1"/>
    <property type="molecule type" value="Genomic_DNA"/>
</dbReference>
<reference evidence="2" key="1">
    <citation type="submission" date="2020-11" db="EMBL/GenBank/DDBJ databases">
        <title>Isolation and identification of active actinomycetes.</title>
        <authorList>
            <person name="Sun X."/>
        </authorList>
    </citation>
    <scope>NUCLEOTIDE SEQUENCE</scope>
    <source>
        <strain evidence="2">NEAU-A11</strain>
    </source>
</reference>
<evidence type="ECO:0000313" key="3">
    <source>
        <dbReference type="Proteomes" id="UP000598146"/>
    </source>
</evidence>
<keyword evidence="3" id="KW-1185">Reference proteome</keyword>
<evidence type="ECO:0000256" key="1">
    <source>
        <dbReference type="SAM" id="MobiDB-lite"/>
    </source>
</evidence>
<protein>
    <submittedName>
        <fullName evidence="2">Uncharacterized protein</fullName>
    </submittedName>
</protein>
<evidence type="ECO:0000313" key="2">
    <source>
        <dbReference type="EMBL" id="MBG0563712.1"/>
    </source>
</evidence>
<proteinExistence type="predicted"/>
<gene>
    <name evidence="2" type="ORF">I4J89_19895</name>
</gene>
<organism evidence="2 3">
    <name type="scientific">Actinoplanes aureus</name>
    <dbReference type="NCBI Taxonomy" id="2792083"/>
    <lineage>
        <taxon>Bacteria</taxon>
        <taxon>Bacillati</taxon>
        <taxon>Actinomycetota</taxon>
        <taxon>Actinomycetes</taxon>
        <taxon>Micromonosporales</taxon>
        <taxon>Micromonosporaceae</taxon>
        <taxon>Actinoplanes</taxon>
    </lineage>
</organism>
<dbReference type="RefSeq" id="WP_196415506.1">
    <property type="nucleotide sequence ID" value="NZ_JADQTO010000009.1"/>
</dbReference>
<name>A0A931FYF5_9ACTN</name>
<sequence>MRILIDLVPKRLVDEMPPKLAEIERLALQWFKDYLQVNKFMLDDQGNVVPDPRQPQDPVVVPPALSPDEAARPMREEWRILSDNLMTLRSRIEAFYGLDPLDYTVMVGKLGGTEHQVARAGGAPTSVYDRIEYAFGEWVLPVDGLINEQQWTGKAATSFQTRFLKPFHLASRQQQAYALSLAVVAQSCHEAVTTAHRYLLTIADTCIARLNGESGGPGQADDVEALSWTSMISGALSLFPPLSAIMGTISFTTSVAGYVRGKQDEPPNEAPIEGTAAPQIIESTHQVVTTVEQGLAELDATLAGLLDQDLDSRTGFASPDLRLERPALADGPHTMETLTIDRYDVPMNPDVVVAVADVYRAGYVNLPGAAGQYTAAAAALDTCAPGGSAATYFGRSLARFGEARNMLAGILRNTAESLSDAGAALVACATEYQLTDAEQAEYIRRVGELVPPEADPPSTPRHGPV</sequence>
<comment type="caution">
    <text evidence="2">The sequence shown here is derived from an EMBL/GenBank/DDBJ whole genome shotgun (WGS) entry which is preliminary data.</text>
</comment>